<name>B3G4L9_ADIVA</name>
<proteinExistence type="inferred from homology"/>
<dbReference type="AlphaFoldDB" id="B3G4L9"/>
<evidence type="ECO:0000313" key="5">
    <source>
        <dbReference type="EMBL" id="ACD54767.1"/>
    </source>
</evidence>
<comment type="similarity">
    <text evidence="1">Belongs to the NmrA-type oxidoreductase family.</text>
</comment>
<dbReference type="InterPro" id="IPR051164">
    <property type="entry name" value="NmrA-like_oxidored"/>
</dbReference>
<dbReference type="SUPFAM" id="SSF51735">
    <property type="entry name" value="NAD(P)-binding Rossmann-fold domains"/>
    <property type="match status" value="1"/>
</dbReference>
<dbReference type="Gene3D" id="3.90.25.10">
    <property type="entry name" value="UDP-galactose 4-epimerase, domain 1"/>
    <property type="match status" value="1"/>
</dbReference>
<dbReference type="InterPro" id="IPR036291">
    <property type="entry name" value="NAD(P)-bd_dom_sf"/>
</dbReference>
<evidence type="ECO:0000256" key="3">
    <source>
        <dbReference type="ARBA" id="ARBA00040296"/>
    </source>
</evidence>
<protein>
    <recommendedName>
        <fullName evidence="3">NmrA-like family domain-containing protein 1</fullName>
    </recommendedName>
</protein>
<dbReference type="InterPro" id="IPR008030">
    <property type="entry name" value="NmrA-like"/>
</dbReference>
<organism evidence="5">
    <name type="scientific">Adineta vaga</name>
    <name type="common">Rotifer</name>
    <name type="synonym">Callidina vaga</name>
    <dbReference type="NCBI Taxonomy" id="104782"/>
    <lineage>
        <taxon>Eukaryota</taxon>
        <taxon>Metazoa</taxon>
        <taxon>Spiralia</taxon>
        <taxon>Gnathifera</taxon>
        <taxon>Rotifera</taxon>
        <taxon>Eurotatoria</taxon>
        <taxon>Bdelloidea</taxon>
        <taxon>Adinetida</taxon>
        <taxon>Adinetidae</taxon>
        <taxon>Adineta</taxon>
    </lineage>
</organism>
<dbReference type="PANTHER" id="PTHR42748">
    <property type="entry name" value="NITROGEN METABOLITE REPRESSION PROTEIN NMRA FAMILY MEMBER"/>
    <property type="match status" value="1"/>
</dbReference>
<sequence>MSLPKIYVITGGTGAQGGATVQALLKTSFSQPIIIRVLVRDPTSSAAKAVVSRSSQLTRVEVVKGDLNDIDSLKSALAGATGVFSVQAAGPEEEIQGSNLVKAAKECGVRVFVHTSVSMTGKHESFPRWNADWSYAWYWLSKHAVEEAVRNAHFDSFTILRPALMMDNFKKPHCDLVFPQYAERGVILTIGGLSTTTIQLIAAEDVGKFAAAAFADPVKFNRLEIELAAEWLTFLQIAQQINSVTGKNVRSEVVAQGDALSAGIHPQLIEGGVWWNEVGYSAADVDIAKSYGIPLISFIDWVQMHKNEIISSLP</sequence>
<dbReference type="Gene3D" id="3.40.50.720">
    <property type="entry name" value="NAD(P)-binding Rossmann-like Domain"/>
    <property type="match status" value="1"/>
</dbReference>
<reference evidence="5" key="1">
    <citation type="journal article" date="2008" name="Science">
        <title>Massive horizontal gene transfer in bdelloid rotifers.</title>
        <authorList>
            <person name="Gladyshev E.A."/>
            <person name="Meselson M.S."/>
            <person name="Arkhipova I.R."/>
        </authorList>
    </citation>
    <scope>NUCLEOTIDE SEQUENCE</scope>
</reference>
<dbReference type="Pfam" id="PF05368">
    <property type="entry name" value="NmrA"/>
    <property type="match status" value="1"/>
</dbReference>
<feature type="domain" description="NmrA-like" evidence="4">
    <location>
        <begin position="8"/>
        <end position="279"/>
    </location>
</feature>
<evidence type="ECO:0000259" key="4">
    <source>
        <dbReference type="Pfam" id="PF05368"/>
    </source>
</evidence>
<dbReference type="PANTHER" id="PTHR42748:SF7">
    <property type="entry name" value="NMRA LIKE REDOX SENSOR 1-RELATED"/>
    <property type="match status" value="1"/>
</dbReference>
<evidence type="ECO:0000256" key="2">
    <source>
        <dbReference type="ARBA" id="ARBA00022857"/>
    </source>
</evidence>
<evidence type="ECO:0000256" key="1">
    <source>
        <dbReference type="ARBA" id="ARBA00006328"/>
    </source>
</evidence>
<accession>B3G4L9</accession>
<dbReference type="EMBL" id="EU643485">
    <property type="protein sequence ID" value="ACD54767.1"/>
    <property type="molecule type" value="Genomic_DNA"/>
</dbReference>
<keyword evidence="2" id="KW-0521">NADP</keyword>
<dbReference type="OrthoDB" id="419598at2759"/>